<dbReference type="Proteomes" id="UP000464495">
    <property type="component" value="Chromosome"/>
</dbReference>
<dbReference type="AlphaFoldDB" id="A0A6P1SZV4"/>
<dbReference type="EMBL" id="CP046620">
    <property type="protein sequence ID" value="QHQ34991.1"/>
    <property type="molecule type" value="Genomic_DNA"/>
</dbReference>
<evidence type="ECO:0000256" key="1">
    <source>
        <dbReference type="SAM" id="SignalP"/>
    </source>
</evidence>
<proteinExistence type="predicted"/>
<feature type="chain" id="PRO_5026765778" evidence="1">
    <location>
        <begin position="30"/>
        <end position="149"/>
    </location>
</feature>
<dbReference type="RefSeq" id="WP_161861556.1">
    <property type="nucleotide sequence ID" value="NZ_CP046620.1"/>
</dbReference>
<evidence type="ECO:0000313" key="3">
    <source>
        <dbReference type="Proteomes" id="UP000464495"/>
    </source>
</evidence>
<name>A0A6P1SZV4_9RHOB</name>
<protein>
    <submittedName>
        <fullName evidence="2">Uncharacterized protein</fullName>
    </submittedName>
</protein>
<accession>A0A6P1SZV4</accession>
<evidence type="ECO:0000313" key="2">
    <source>
        <dbReference type="EMBL" id="QHQ34991.1"/>
    </source>
</evidence>
<sequence>MNALNSIRSIVFAGLIAMASVIAAGPAMATDSQDGLVDIPPEEWFDMVRGRTVVYRIGLSVWAFETYPNTGNYVTIRLADGECMEGRWEHINDTFCFAWENREYSCFRHARNGDKILIIPTVDGEPSGTVQTVSAITDAPVPCGPELTS</sequence>
<feature type="signal peptide" evidence="1">
    <location>
        <begin position="1"/>
        <end position="29"/>
    </location>
</feature>
<keyword evidence="3" id="KW-1185">Reference proteome</keyword>
<dbReference type="KEGG" id="amaq:GO499_07165"/>
<gene>
    <name evidence="2" type="ORF">GO499_07165</name>
</gene>
<keyword evidence="1" id="KW-0732">Signal</keyword>
<reference evidence="2 3" key="1">
    <citation type="submission" date="2019-12" db="EMBL/GenBank/DDBJ databases">
        <title>Complete genome sequence of Algicella marina strain 9Alg 56(T) isolated from the red alga Tichocarpus crinitus.</title>
        <authorList>
            <person name="Kim S.-G."/>
            <person name="Nedashkovskaya O.I."/>
        </authorList>
    </citation>
    <scope>NUCLEOTIDE SEQUENCE [LARGE SCALE GENOMIC DNA]</scope>
    <source>
        <strain evidence="2 3">9Alg 56</strain>
    </source>
</reference>
<organism evidence="2 3">
    <name type="scientific">Algicella marina</name>
    <dbReference type="NCBI Taxonomy" id="2683284"/>
    <lineage>
        <taxon>Bacteria</taxon>
        <taxon>Pseudomonadati</taxon>
        <taxon>Pseudomonadota</taxon>
        <taxon>Alphaproteobacteria</taxon>
        <taxon>Rhodobacterales</taxon>
        <taxon>Paracoccaceae</taxon>
        <taxon>Algicella</taxon>
    </lineage>
</organism>